<evidence type="ECO:0000313" key="1">
    <source>
        <dbReference type="EMBL" id="KAK0067204.1"/>
    </source>
</evidence>
<accession>A0AAD8FL77</accession>
<proteinExistence type="predicted"/>
<organism evidence="1 2">
    <name type="scientific">Biomphalaria pfeifferi</name>
    <name type="common">Bloodfluke planorb</name>
    <name type="synonym">Freshwater snail</name>
    <dbReference type="NCBI Taxonomy" id="112525"/>
    <lineage>
        <taxon>Eukaryota</taxon>
        <taxon>Metazoa</taxon>
        <taxon>Spiralia</taxon>
        <taxon>Lophotrochozoa</taxon>
        <taxon>Mollusca</taxon>
        <taxon>Gastropoda</taxon>
        <taxon>Heterobranchia</taxon>
        <taxon>Euthyneura</taxon>
        <taxon>Panpulmonata</taxon>
        <taxon>Hygrophila</taxon>
        <taxon>Lymnaeoidea</taxon>
        <taxon>Planorbidae</taxon>
        <taxon>Biomphalaria</taxon>
    </lineage>
</organism>
<evidence type="ECO:0000313" key="2">
    <source>
        <dbReference type="Proteomes" id="UP001233172"/>
    </source>
</evidence>
<name>A0AAD8FL77_BIOPF</name>
<dbReference type="EMBL" id="JASAOG010000008">
    <property type="protein sequence ID" value="KAK0067204.1"/>
    <property type="molecule type" value="Genomic_DNA"/>
</dbReference>
<reference evidence="1" key="2">
    <citation type="submission" date="2023-04" db="EMBL/GenBank/DDBJ databases">
        <authorList>
            <person name="Bu L."/>
            <person name="Lu L."/>
            <person name="Laidemitt M.R."/>
            <person name="Zhang S.M."/>
            <person name="Mutuku M."/>
            <person name="Mkoji G."/>
            <person name="Steinauer M."/>
            <person name="Loker E.S."/>
        </authorList>
    </citation>
    <scope>NUCLEOTIDE SEQUENCE</scope>
    <source>
        <strain evidence="1">KasaAsao</strain>
        <tissue evidence="1">Whole Snail</tissue>
    </source>
</reference>
<gene>
    <name evidence="1" type="ORF">Bpfe_003302</name>
</gene>
<dbReference type="Proteomes" id="UP001233172">
    <property type="component" value="Unassembled WGS sequence"/>
</dbReference>
<sequence>MRRRNLTEGNHTVTSCQLRQLAPITLSPAASYDSLLRSHSHQLQVTTACSDQTVTSSKLQQLAPIKLSQAASYNSFLQSHCHQLPVTTAPNSDLVSDRRG</sequence>
<dbReference type="AlphaFoldDB" id="A0AAD8FL77"/>
<comment type="caution">
    <text evidence="1">The sequence shown here is derived from an EMBL/GenBank/DDBJ whole genome shotgun (WGS) entry which is preliminary data.</text>
</comment>
<protein>
    <submittedName>
        <fullName evidence="1">Proline-rich proteoglycan 2</fullName>
    </submittedName>
</protein>
<reference evidence="1" key="1">
    <citation type="journal article" date="2023" name="PLoS Negl. Trop. Dis.">
        <title>A genome sequence for Biomphalaria pfeifferi, the major vector snail for the human-infecting parasite Schistosoma mansoni.</title>
        <authorList>
            <person name="Bu L."/>
            <person name="Lu L."/>
            <person name="Laidemitt M.R."/>
            <person name="Zhang S.M."/>
            <person name="Mutuku M."/>
            <person name="Mkoji G."/>
            <person name="Steinauer M."/>
            <person name="Loker E.S."/>
        </authorList>
    </citation>
    <scope>NUCLEOTIDE SEQUENCE</scope>
    <source>
        <strain evidence="1">KasaAsao</strain>
    </source>
</reference>
<keyword evidence="2" id="KW-1185">Reference proteome</keyword>